<dbReference type="PANTHER" id="PTHR43674:SF2">
    <property type="entry name" value="BETA-UREIDOPROPIONASE"/>
    <property type="match status" value="1"/>
</dbReference>
<gene>
    <name evidence="3" type="ORF">A3G31_10105</name>
</gene>
<proteinExistence type="predicted"/>
<keyword evidence="1" id="KW-0378">Hydrolase</keyword>
<dbReference type="GO" id="GO:0050126">
    <property type="term" value="F:N-carbamoylputrescine amidase activity"/>
    <property type="evidence" value="ECO:0007669"/>
    <property type="project" value="TreeGrafter"/>
</dbReference>
<dbReference type="STRING" id="1817883.A3G31_10105"/>
<organism evidence="3 4">
    <name type="scientific">Candidatus Schekmanbacteria bacterium RIFCSPLOWO2_12_FULL_38_15</name>
    <dbReference type="NCBI Taxonomy" id="1817883"/>
    <lineage>
        <taxon>Bacteria</taxon>
        <taxon>Candidatus Schekmaniibacteriota</taxon>
    </lineage>
</organism>
<dbReference type="GO" id="GO:0033388">
    <property type="term" value="P:putrescine biosynthetic process from arginine"/>
    <property type="evidence" value="ECO:0007669"/>
    <property type="project" value="TreeGrafter"/>
</dbReference>
<sequence>MNTKNKSKITIGLIQTLVSENPEANLKNIIEKVKEAAGEGAKIVCLQELFSTKYFPQFRNKNAFKLAETIPGKTTDVLSALAKDFRIVIIAPIFEKDSKKNYFNSAVVINTDGKLLNTYRKVHIPQDSLFYEKTYFKPGNSGFKVYNTEYAKIGVLICYDQWFPEAARILALKGADIIFYPTAIGWIRGYTSPDGDWHDAWEIIQRSHAIASGVHVASVNRVGTEGKLEFWGQSFVCDSFGKVLKRASSKKEEVVVVEVDLSKNKRIRDGWGFLKNRRPETYGMLVKK</sequence>
<dbReference type="SUPFAM" id="SSF56317">
    <property type="entry name" value="Carbon-nitrogen hydrolase"/>
    <property type="match status" value="1"/>
</dbReference>
<evidence type="ECO:0000259" key="2">
    <source>
        <dbReference type="PROSITE" id="PS50263"/>
    </source>
</evidence>
<reference evidence="3 4" key="1">
    <citation type="journal article" date="2016" name="Nat. Commun.">
        <title>Thousands of microbial genomes shed light on interconnected biogeochemical processes in an aquifer system.</title>
        <authorList>
            <person name="Anantharaman K."/>
            <person name="Brown C.T."/>
            <person name="Hug L.A."/>
            <person name="Sharon I."/>
            <person name="Castelle C.J."/>
            <person name="Probst A.J."/>
            <person name="Thomas B.C."/>
            <person name="Singh A."/>
            <person name="Wilkins M.J."/>
            <person name="Karaoz U."/>
            <person name="Brodie E.L."/>
            <person name="Williams K.H."/>
            <person name="Hubbard S.S."/>
            <person name="Banfield J.F."/>
        </authorList>
    </citation>
    <scope>NUCLEOTIDE SEQUENCE [LARGE SCALE GENOMIC DNA]</scope>
</reference>
<dbReference type="CDD" id="cd07573">
    <property type="entry name" value="CPA"/>
    <property type="match status" value="1"/>
</dbReference>
<accession>A0A1F7SL62</accession>
<dbReference type="Pfam" id="PF00795">
    <property type="entry name" value="CN_hydrolase"/>
    <property type="match status" value="1"/>
</dbReference>
<protein>
    <recommendedName>
        <fullName evidence="2">CN hydrolase domain-containing protein</fullName>
    </recommendedName>
</protein>
<name>A0A1F7SL62_9BACT</name>
<dbReference type="PROSITE" id="PS50263">
    <property type="entry name" value="CN_HYDROLASE"/>
    <property type="match status" value="1"/>
</dbReference>
<dbReference type="InterPro" id="IPR050345">
    <property type="entry name" value="Aliph_Amidase/BUP"/>
</dbReference>
<comment type="caution">
    <text evidence="3">The sequence shown here is derived from an EMBL/GenBank/DDBJ whole genome shotgun (WGS) entry which is preliminary data.</text>
</comment>
<dbReference type="Gene3D" id="3.60.110.10">
    <property type="entry name" value="Carbon-nitrogen hydrolase"/>
    <property type="match status" value="1"/>
</dbReference>
<dbReference type="InterPro" id="IPR036526">
    <property type="entry name" value="C-N_Hydrolase_sf"/>
</dbReference>
<feature type="domain" description="CN hydrolase" evidence="2">
    <location>
        <begin position="9"/>
        <end position="261"/>
    </location>
</feature>
<dbReference type="InterPro" id="IPR003010">
    <property type="entry name" value="C-N_Hydrolase"/>
</dbReference>
<evidence type="ECO:0000313" key="3">
    <source>
        <dbReference type="EMBL" id="OGL54503.1"/>
    </source>
</evidence>
<evidence type="ECO:0000256" key="1">
    <source>
        <dbReference type="ARBA" id="ARBA00022801"/>
    </source>
</evidence>
<dbReference type="FunFam" id="3.60.110.10:FF:000010">
    <property type="entry name" value="Carbon-nitrogen hydrolase"/>
    <property type="match status" value="1"/>
</dbReference>
<dbReference type="PANTHER" id="PTHR43674">
    <property type="entry name" value="NITRILASE C965.09-RELATED"/>
    <property type="match status" value="1"/>
</dbReference>
<dbReference type="EMBL" id="MGDI01000011">
    <property type="protein sequence ID" value="OGL54503.1"/>
    <property type="molecule type" value="Genomic_DNA"/>
</dbReference>
<dbReference type="Proteomes" id="UP000178082">
    <property type="component" value="Unassembled WGS sequence"/>
</dbReference>
<dbReference type="AlphaFoldDB" id="A0A1F7SL62"/>
<evidence type="ECO:0000313" key="4">
    <source>
        <dbReference type="Proteomes" id="UP000178082"/>
    </source>
</evidence>